<keyword evidence="4 9" id="KW-0547">Nucleotide-binding</keyword>
<protein>
    <recommendedName>
        <fullName evidence="3">asparagine synthase (glutamine-hydrolyzing)</fullName>
        <ecNumber evidence="3">6.3.5.4</ecNumber>
    </recommendedName>
</protein>
<evidence type="ECO:0000313" key="12">
    <source>
        <dbReference type="Proteomes" id="UP000245390"/>
    </source>
</evidence>
<dbReference type="SUPFAM" id="SSF56235">
    <property type="entry name" value="N-terminal nucleophile aminohydrolases (Ntn hydrolases)"/>
    <property type="match status" value="1"/>
</dbReference>
<dbReference type="PIRSF" id="PIRSF001589">
    <property type="entry name" value="Asn_synthetase_glu-h"/>
    <property type="match status" value="1"/>
</dbReference>
<keyword evidence="8" id="KW-0028">Amino-acid biosynthesis</keyword>
<keyword evidence="8" id="KW-0061">Asparagine biosynthesis</keyword>
<feature type="binding site" evidence="9">
    <location>
        <position position="104"/>
    </location>
    <ligand>
        <name>L-glutamine</name>
        <dbReference type="ChEBI" id="CHEBI:58359"/>
    </ligand>
</feature>
<accession>A0A316FZJ3</accession>
<dbReference type="Proteomes" id="UP000245390">
    <property type="component" value="Unassembled WGS sequence"/>
</dbReference>
<dbReference type="OrthoDB" id="9763290at2"/>
<feature type="binding site" evidence="9">
    <location>
        <begin position="375"/>
        <end position="376"/>
    </location>
    <ligand>
        <name>ATP</name>
        <dbReference type="ChEBI" id="CHEBI:30616"/>
    </ligand>
</feature>
<evidence type="ECO:0000256" key="4">
    <source>
        <dbReference type="ARBA" id="ARBA00022741"/>
    </source>
</evidence>
<organism evidence="11 12">
    <name type="scientific">Silicimonas algicola</name>
    <dbReference type="NCBI Taxonomy" id="1826607"/>
    <lineage>
        <taxon>Bacteria</taxon>
        <taxon>Pseudomonadati</taxon>
        <taxon>Pseudomonadota</taxon>
        <taxon>Alphaproteobacteria</taxon>
        <taxon>Rhodobacterales</taxon>
        <taxon>Paracoccaceae</taxon>
    </lineage>
</organism>
<dbReference type="GO" id="GO:0004066">
    <property type="term" value="F:asparagine synthase (glutamine-hydrolyzing) activity"/>
    <property type="evidence" value="ECO:0007669"/>
    <property type="project" value="UniProtKB-EC"/>
</dbReference>
<dbReference type="InterPro" id="IPR017932">
    <property type="entry name" value="GATase_2_dom"/>
</dbReference>
<sequence length="611" mass="67203">MCGINGIFAYHYAANPVDRAELICTRDYMAARGPDATGVWLAEDGRIGFGHRRLAIIDLTEGGAQPMANADGSLVVTFNGEIYNYREIRLGLESKGHVFRSNSDTEVLLHLYAAKGEAMVHDLRGMFAFAIWDARRGMTFMARDPYGIKPLYYADDGWTLRFASSVKALISGGKVSTDPEPAGWAGFYLFGSVPEPFTTYQEVRALPAGSTLRVDAQGPRVPQPYFSVAAIYAQQNGEWAGSASGRDAQEQARTALLDSVRAHLVADVPVGAFLSAGIDSGALVGLMRDAGQTDITTVTLAFDEFEGRHDDEAPLAAEVARYYGTHHHRRLVTEREFHQDLPGILDAMDQPSIDGLNTWFVSKAASELGLKVAISGLGGDELFGGYPSFRDIPRWHRLLAVPSRLPFLGDIARLALTAGRPLWPGLNPKTAGLLKYGGTYAGGYMLRRGLFMPWELDTVMDPPMAREGLQRLKPLAYIREALDPMPESSFARVAALEASLYMRNQLLRDTDWASMAHSLEVRVPLVDSYLLAALNPALHTTGGLDTKFMLAMSPAKPLPDKVIHRPKTGFTTPIASWLQRGRRFQKWKKKSVLTDAHCPWARRWAYSVAVA</sequence>
<evidence type="ECO:0000256" key="7">
    <source>
        <dbReference type="ARBA" id="ARBA00048741"/>
    </source>
</evidence>
<dbReference type="Gene3D" id="3.40.50.620">
    <property type="entry name" value="HUPs"/>
    <property type="match status" value="1"/>
</dbReference>
<dbReference type="Pfam" id="PF00733">
    <property type="entry name" value="Asn_synthase"/>
    <property type="match status" value="1"/>
</dbReference>
<dbReference type="InterPro" id="IPR014729">
    <property type="entry name" value="Rossmann-like_a/b/a_fold"/>
</dbReference>
<dbReference type="CDD" id="cd00712">
    <property type="entry name" value="AsnB"/>
    <property type="match status" value="1"/>
</dbReference>
<dbReference type="InterPro" id="IPR029055">
    <property type="entry name" value="Ntn_hydrolases_N"/>
</dbReference>
<evidence type="ECO:0000256" key="9">
    <source>
        <dbReference type="PIRSR" id="PIRSR001589-2"/>
    </source>
</evidence>
<feature type="active site" description="For GATase activity" evidence="8">
    <location>
        <position position="2"/>
    </location>
</feature>
<evidence type="ECO:0000256" key="8">
    <source>
        <dbReference type="PIRSR" id="PIRSR001589-1"/>
    </source>
</evidence>
<evidence type="ECO:0000256" key="3">
    <source>
        <dbReference type="ARBA" id="ARBA00012737"/>
    </source>
</evidence>
<dbReference type="AlphaFoldDB" id="A0A316FZJ3"/>
<dbReference type="InterPro" id="IPR051786">
    <property type="entry name" value="ASN_synthetase/amidase"/>
</dbReference>
<dbReference type="PROSITE" id="PS51278">
    <property type="entry name" value="GATASE_TYPE_2"/>
    <property type="match status" value="1"/>
</dbReference>
<dbReference type="KEGG" id="salo:EF888_06160"/>
<keyword evidence="5 9" id="KW-0067">ATP-binding</keyword>
<keyword evidence="6 8" id="KW-0315">Glutamine amidotransferase</keyword>
<evidence type="ECO:0000256" key="5">
    <source>
        <dbReference type="ARBA" id="ARBA00022840"/>
    </source>
</evidence>
<dbReference type="EMBL" id="QGGV01000014">
    <property type="protein sequence ID" value="PWK53126.1"/>
    <property type="molecule type" value="Genomic_DNA"/>
</dbReference>
<evidence type="ECO:0000313" key="11">
    <source>
        <dbReference type="EMBL" id="PWK53126.1"/>
    </source>
</evidence>
<dbReference type="NCBIfam" id="TIGR01536">
    <property type="entry name" value="asn_synth_AEB"/>
    <property type="match status" value="1"/>
</dbReference>
<comment type="similarity">
    <text evidence="2">Belongs to the asparagine synthetase family.</text>
</comment>
<dbReference type="InterPro" id="IPR001962">
    <property type="entry name" value="Asn_synthase"/>
</dbReference>
<evidence type="ECO:0000256" key="2">
    <source>
        <dbReference type="ARBA" id="ARBA00005752"/>
    </source>
</evidence>
<comment type="catalytic activity">
    <reaction evidence="7">
        <text>L-aspartate + L-glutamine + ATP + H2O = L-asparagine + L-glutamate + AMP + diphosphate + H(+)</text>
        <dbReference type="Rhea" id="RHEA:12228"/>
        <dbReference type="ChEBI" id="CHEBI:15377"/>
        <dbReference type="ChEBI" id="CHEBI:15378"/>
        <dbReference type="ChEBI" id="CHEBI:29985"/>
        <dbReference type="ChEBI" id="CHEBI:29991"/>
        <dbReference type="ChEBI" id="CHEBI:30616"/>
        <dbReference type="ChEBI" id="CHEBI:33019"/>
        <dbReference type="ChEBI" id="CHEBI:58048"/>
        <dbReference type="ChEBI" id="CHEBI:58359"/>
        <dbReference type="ChEBI" id="CHEBI:456215"/>
        <dbReference type="EC" id="6.3.5.4"/>
    </reaction>
</comment>
<keyword evidence="12" id="KW-1185">Reference proteome</keyword>
<evidence type="ECO:0000259" key="10">
    <source>
        <dbReference type="PROSITE" id="PS51278"/>
    </source>
</evidence>
<dbReference type="CDD" id="cd01991">
    <property type="entry name" value="Asn_synthase_B_C"/>
    <property type="match status" value="1"/>
</dbReference>
<dbReference type="SUPFAM" id="SSF52402">
    <property type="entry name" value="Adenine nucleotide alpha hydrolases-like"/>
    <property type="match status" value="1"/>
</dbReference>
<dbReference type="GO" id="GO:0005829">
    <property type="term" value="C:cytosol"/>
    <property type="evidence" value="ECO:0007669"/>
    <property type="project" value="TreeGrafter"/>
</dbReference>
<dbReference type="InterPro" id="IPR006426">
    <property type="entry name" value="Asn_synth_AEB"/>
</dbReference>
<dbReference type="PANTHER" id="PTHR43284:SF1">
    <property type="entry name" value="ASPARAGINE SYNTHETASE"/>
    <property type="match status" value="1"/>
</dbReference>
<dbReference type="GO" id="GO:0005524">
    <property type="term" value="F:ATP binding"/>
    <property type="evidence" value="ECO:0007669"/>
    <property type="project" value="UniProtKB-KW"/>
</dbReference>
<feature type="domain" description="Glutamine amidotransferase type-2" evidence="10">
    <location>
        <begin position="2"/>
        <end position="217"/>
    </location>
</feature>
<evidence type="ECO:0000256" key="6">
    <source>
        <dbReference type="ARBA" id="ARBA00022962"/>
    </source>
</evidence>
<name>A0A316FZJ3_9RHOB</name>
<reference evidence="11 12" key="1">
    <citation type="submission" date="2018-05" db="EMBL/GenBank/DDBJ databases">
        <title>Genomic Encyclopedia of Type Strains, Phase IV (KMG-IV): sequencing the most valuable type-strain genomes for metagenomic binning, comparative biology and taxonomic classification.</title>
        <authorList>
            <person name="Goeker M."/>
        </authorList>
    </citation>
    <scope>NUCLEOTIDE SEQUENCE [LARGE SCALE GENOMIC DNA]</scope>
    <source>
        <strain evidence="11 12">DSM 103371</strain>
    </source>
</reference>
<dbReference type="EC" id="6.3.5.4" evidence="3"/>
<dbReference type="Gene3D" id="3.60.20.10">
    <property type="entry name" value="Glutamine Phosphoribosylpyrophosphate, subunit 1, domain 1"/>
    <property type="match status" value="1"/>
</dbReference>
<dbReference type="RefSeq" id="WP_109761090.1">
    <property type="nucleotide sequence ID" value="NZ_CP034588.1"/>
</dbReference>
<comment type="caution">
    <text evidence="11">The sequence shown here is derived from an EMBL/GenBank/DDBJ whole genome shotgun (WGS) entry which is preliminary data.</text>
</comment>
<comment type="pathway">
    <text evidence="1">Amino-acid biosynthesis; L-asparagine biosynthesis; L-asparagine from L-aspartate (L-Gln route): step 1/1.</text>
</comment>
<dbReference type="PANTHER" id="PTHR43284">
    <property type="entry name" value="ASPARAGINE SYNTHETASE (GLUTAMINE-HYDROLYZING)"/>
    <property type="match status" value="1"/>
</dbReference>
<gene>
    <name evidence="11" type="ORF">C8D95_11428</name>
</gene>
<proteinExistence type="inferred from homology"/>
<dbReference type="InterPro" id="IPR033738">
    <property type="entry name" value="AsnB_N"/>
</dbReference>
<dbReference type="GO" id="GO:0006529">
    <property type="term" value="P:asparagine biosynthetic process"/>
    <property type="evidence" value="ECO:0007669"/>
    <property type="project" value="UniProtKB-KW"/>
</dbReference>
<evidence type="ECO:0000256" key="1">
    <source>
        <dbReference type="ARBA" id="ARBA00005187"/>
    </source>
</evidence>
<dbReference type="Pfam" id="PF13537">
    <property type="entry name" value="GATase_7"/>
    <property type="match status" value="1"/>
</dbReference>